<dbReference type="InterPro" id="IPR046457">
    <property type="entry name" value="PMI_typeI_cat"/>
</dbReference>
<dbReference type="InterPro" id="IPR051804">
    <property type="entry name" value="Carb_Metab_Reg_Kinase/Isom"/>
</dbReference>
<dbReference type="CDD" id="cd07010">
    <property type="entry name" value="cupin_PMI_type_I_N_bac"/>
    <property type="match status" value="1"/>
</dbReference>
<dbReference type="GO" id="GO:0008270">
    <property type="term" value="F:zinc ion binding"/>
    <property type="evidence" value="ECO:0007669"/>
    <property type="project" value="InterPro"/>
</dbReference>
<dbReference type="PANTHER" id="PTHR42742:SF3">
    <property type="entry name" value="FRUCTOKINASE"/>
    <property type="match status" value="1"/>
</dbReference>
<dbReference type="SUPFAM" id="SSF51182">
    <property type="entry name" value="RmlC-like cupins"/>
    <property type="match status" value="1"/>
</dbReference>
<reference evidence="10" key="1">
    <citation type="submission" date="2014-11" db="EMBL/GenBank/DDBJ databases">
        <authorList>
            <person name="Hornung B.V."/>
        </authorList>
    </citation>
    <scope>NUCLEOTIDE SEQUENCE</scope>
    <source>
        <strain evidence="10">INE</strain>
    </source>
</reference>
<dbReference type="Gene3D" id="2.60.120.10">
    <property type="entry name" value="Jelly Rolls"/>
    <property type="match status" value="2"/>
</dbReference>
<evidence type="ECO:0000313" key="11">
    <source>
        <dbReference type="Proteomes" id="UP001071230"/>
    </source>
</evidence>
<proteinExistence type="predicted"/>
<dbReference type="InterPro" id="IPR014628">
    <property type="entry name" value="Man6P_isomerase_Firm_short"/>
</dbReference>
<protein>
    <recommendedName>
        <fullName evidence="3">Phosphohexomutase</fullName>
    </recommendedName>
    <alternativeName>
        <fullName evidence="4">Phosphomannose isomerase</fullName>
    </alternativeName>
</protein>
<evidence type="ECO:0000259" key="7">
    <source>
        <dbReference type="Pfam" id="PF20511"/>
    </source>
</evidence>
<feature type="domain" description="Phosphomannose isomerase type I catalytic" evidence="7">
    <location>
        <begin position="6"/>
        <end position="107"/>
    </location>
</feature>
<sequence>MYPLKFLPVYKERVWGGHNLARLLGRKLPKDKIGESWDLCCHQNGMSIVANGHLRGKTLAELMAEYKEELMGKAYDPAGYFPLLIKIIDANNKLSVQVHPDDEYAHEVEGEPGKAEAWYVIEAKPDAKIVYGLKDEVSRENFRQAVRTGEIMACLREVPVKQGDIIYIPSGLIHALLAGVLVYEVQQNSDTTYRVYDYGRLDKDGKLRELHIENALDVINFSGQEDTHFDKDMIDSPYFQMERIRIDNERSDKLNDSFLIYCIIGGKGGIAYHGGIEAINKGETVLVPASLKEVTVRGNLELLRICI</sequence>
<dbReference type="PIRSF" id="PIRSF036894">
    <property type="entry name" value="PMI_Firm_short"/>
    <property type="match status" value="1"/>
</dbReference>
<keyword evidence="2 5" id="KW-0862">Zinc</keyword>
<feature type="binding site" evidence="5">
    <location>
        <position position="99"/>
    </location>
    <ligand>
        <name>Zn(2+)</name>
        <dbReference type="ChEBI" id="CHEBI:29105"/>
    </ligand>
</feature>
<dbReference type="Proteomes" id="UP001071230">
    <property type="component" value="Unassembled WGS sequence"/>
</dbReference>
<evidence type="ECO:0000256" key="5">
    <source>
        <dbReference type="PIRSR" id="PIRSR036894-1"/>
    </source>
</evidence>
<dbReference type="PANTHER" id="PTHR42742">
    <property type="entry name" value="TRANSCRIPTIONAL REPRESSOR MPRA"/>
    <property type="match status" value="1"/>
</dbReference>
<dbReference type="EMBL" id="CDGJ01000061">
    <property type="protein sequence ID" value="CEJ07643.1"/>
    <property type="molecule type" value="Genomic_DNA"/>
</dbReference>
<keyword evidence="11" id="KW-1185">Reference proteome</keyword>
<evidence type="ECO:0000259" key="8">
    <source>
        <dbReference type="Pfam" id="PF21621"/>
    </source>
</evidence>
<dbReference type="EMBL" id="LR746496">
    <property type="protein sequence ID" value="CAA7600113.1"/>
    <property type="molecule type" value="Genomic_DNA"/>
</dbReference>
<keyword evidence="1 5" id="KW-0479">Metal-binding</keyword>
<organism evidence="9">
    <name type="scientific">Acididesulfobacillus acetoxydans</name>
    <dbReference type="NCBI Taxonomy" id="1561005"/>
    <lineage>
        <taxon>Bacteria</taxon>
        <taxon>Bacillati</taxon>
        <taxon>Bacillota</taxon>
        <taxon>Clostridia</taxon>
        <taxon>Eubacteriales</taxon>
        <taxon>Peptococcaceae</taxon>
        <taxon>Acididesulfobacillus</taxon>
    </lineage>
</organism>
<keyword evidence="9" id="KW-0413">Isomerase</keyword>
<dbReference type="InterPro" id="IPR049071">
    <property type="entry name" value="MPI_cupin_dom"/>
</dbReference>
<evidence type="ECO:0000256" key="1">
    <source>
        <dbReference type="ARBA" id="ARBA00022723"/>
    </source>
</evidence>
<evidence type="ECO:0000256" key="4">
    <source>
        <dbReference type="ARBA" id="ARBA00030762"/>
    </source>
</evidence>
<dbReference type="Proteomes" id="UP000836597">
    <property type="component" value="Chromosome"/>
</dbReference>
<feature type="domain" description="Mannose-6-phosphate isomerase cupin" evidence="8">
    <location>
        <begin position="236"/>
        <end position="306"/>
    </location>
</feature>
<dbReference type="Pfam" id="PF21621">
    <property type="entry name" value="MPI_cupin_dom"/>
    <property type="match status" value="1"/>
</dbReference>
<dbReference type="KEGG" id="aacx:DEACI_0763"/>
<dbReference type="Pfam" id="PF20511">
    <property type="entry name" value="PMI_typeI_cat"/>
    <property type="match status" value="1"/>
</dbReference>
<evidence type="ECO:0000256" key="6">
    <source>
        <dbReference type="PIRSR" id="PIRSR036894-2"/>
    </source>
</evidence>
<dbReference type="GO" id="GO:0005975">
    <property type="term" value="P:carbohydrate metabolic process"/>
    <property type="evidence" value="ECO:0007669"/>
    <property type="project" value="InterPro"/>
</dbReference>
<reference evidence="9" key="2">
    <citation type="submission" date="2020-01" db="EMBL/GenBank/DDBJ databases">
        <authorList>
            <person name="Hornung B."/>
        </authorList>
    </citation>
    <scope>NUCLEOTIDE SEQUENCE</scope>
    <source>
        <strain evidence="9">PacBioINE</strain>
    </source>
</reference>
<feature type="binding site" evidence="5">
    <location>
        <position position="116"/>
    </location>
    <ligand>
        <name>Zn(2+)</name>
        <dbReference type="ChEBI" id="CHEBI:29105"/>
    </ligand>
</feature>
<evidence type="ECO:0000313" key="10">
    <source>
        <dbReference type="EMBL" id="CEJ07643.1"/>
    </source>
</evidence>
<accession>A0A8S0VVT8</accession>
<dbReference type="GO" id="GO:0004476">
    <property type="term" value="F:mannose-6-phosphate isomerase activity"/>
    <property type="evidence" value="ECO:0007669"/>
    <property type="project" value="InterPro"/>
</dbReference>
<gene>
    <name evidence="9" type="ORF">DEACI_0763</name>
    <name evidence="10" type="ORF">DEACI_2109</name>
</gene>
<dbReference type="InterPro" id="IPR011051">
    <property type="entry name" value="RmlC_Cupin_sf"/>
</dbReference>
<name>A0A8S0VVT8_9FIRM</name>
<dbReference type="AlphaFoldDB" id="A0A8S0VVT8"/>
<evidence type="ECO:0000313" key="9">
    <source>
        <dbReference type="EMBL" id="CAA7600113.1"/>
    </source>
</evidence>
<dbReference type="InterPro" id="IPR014710">
    <property type="entry name" value="RmlC-like_jellyroll"/>
</dbReference>
<evidence type="ECO:0000256" key="3">
    <source>
        <dbReference type="ARBA" id="ARBA00029741"/>
    </source>
</evidence>
<dbReference type="RefSeq" id="WP_240983835.1">
    <property type="nucleotide sequence ID" value="NZ_CDGJ01000061.1"/>
</dbReference>
<evidence type="ECO:0000256" key="2">
    <source>
        <dbReference type="ARBA" id="ARBA00022833"/>
    </source>
</evidence>
<feature type="active site" evidence="6">
    <location>
        <position position="194"/>
    </location>
</feature>
<comment type="cofactor">
    <cofactor evidence="5">
        <name>Zn(2+)</name>
        <dbReference type="ChEBI" id="CHEBI:29105"/>
    </cofactor>
    <text evidence="5">Binds 1 zinc ion per subunit.</text>
</comment>
<feature type="binding site" evidence="5">
    <location>
        <position position="174"/>
    </location>
    <ligand>
        <name>Zn(2+)</name>
        <dbReference type="ChEBI" id="CHEBI:29105"/>
    </ligand>
</feature>